<dbReference type="KEGG" id="dwu:DVJ83_14355"/>
<dbReference type="PANTHER" id="PTHR28208:SF3">
    <property type="entry name" value="PHOSPHATIDATE PHOSPHATASE APP1"/>
    <property type="match status" value="1"/>
</dbReference>
<dbReference type="RefSeq" id="WP_114673048.1">
    <property type="nucleotide sequence ID" value="NZ_CP031159.1"/>
</dbReference>
<dbReference type="PANTHER" id="PTHR28208">
    <property type="entry name" value="PHOSPHATIDATE PHOSPHATASE APP1"/>
    <property type="match status" value="1"/>
</dbReference>
<keyword evidence="3" id="KW-0614">Plasmid</keyword>
<gene>
    <name evidence="3" type="ORF">DVJ83_14355</name>
</gene>
<dbReference type="AlphaFoldDB" id="A0A345IKY5"/>
<feature type="signal peptide" evidence="1">
    <location>
        <begin position="1"/>
        <end position="23"/>
    </location>
</feature>
<dbReference type="Proteomes" id="UP000253744">
    <property type="component" value="Plasmid pDrdA"/>
</dbReference>
<dbReference type="InterPro" id="IPR023214">
    <property type="entry name" value="HAD_sf"/>
</dbReference>
<feature type="domain" description="Phosphatidate phosphatase APP1 catalytic" evidence="2">
    <location>
        <begin position="134"/>
        <end position="271"/>
    </location>
</feature>
<evidence type="ECO:0000313" key="4">
    <source>
        <dbReference type="Proteomes" id="UP000253744"/>
    </source>
</evidence>
<protein>
    <submittedName>
        <fullName evidence="3">DUF2183 domain-containing protein</fullName>
    </submittedName>
</protein>
<organism evidence="3 4">
    <name type="scientific">Deinococcus wulumuqiensis</name>
    <dbReference type="NCBI Taxonomy" id="980427"/>
    <lineage>
        <taxon>Bacteria</taxon>
        <taxon>Thermotogati</taxon>
        <taxon>Deinococcota</taxon>
        <taxon>Deinococci</taxon>
        <taxon>Deinococcales</taxon>
        <taxon>Deinococcaceae</taxon>
        <taxon>Deinococcus</taxon>
    </lineage>
</organism>
<dbReference type="InterPro" id="IPR036412">
    <property type="entry name" value="HAD-like_sf"/>
</dbReference>
<proteinExistence type="predicted"/>
<evidence type="ECO:0000259" key="2">
    <source>
        <dbReference type="Pfam" id="PF09949"/>
    </source>
</evidence>
<dbReference type="EMBL" id="CP031159">
    <property type="protein sequence ID" value="AXH00358.1"/>
    <property type="molecule type" value="Genomic_DNA"/>
</dbReference>
<geneLocation type="plasmid" evidence="4">
    <name>pdrda</name>
</geneLocation>
<dbReference type="InterPro" id="IPR052935">
    <property type="entry name" value="Mg2+_PAP"/>
</dbReference>
<evidence type="ECO:0000256" key="1">
    <source>
        <dbReference type="SAM" id="SignalP"/>
    </source>
</evidence>
<dbReference type="STRING" id="1288484.GCA_000348665_02919"/>
<name>A0A345IKY5_9DEIO</name>
<evidence type="ECO:0000313" key="3">
    <source>
        <dbReference type="EMBL" id="AXH00358.1"/>
    </source>
</evidence>
<dbReference type="GO" id="GO:0008195">
    <property type="term" value="F:phosphatidate phosphatase activity"/>
    <property type="evidence" value="ECO:0007669"/>
    <property type="project" value="InterPro"/>
</dbReference>
<sequence length="303" mass="32109">MIRRVACTPTLTALALLSAPASAAQLTVLEHPQPGRVEVRVAEDDPWTARPAHPQDSAAVNVLRTLSSLLPNPLAGVPVRCTPDRGEAVGTWTDDRGRAACTLPPGAGAVRVEVPGATAQTAPDWHLDTARHLTVTDLDDTVIVTGVRQGGAARVLRQNALTRPVFPGAPELLRAQAARGPVVYLSNSPEGLAAPLRELLGKHGLPAGPLLLRDFPGVPGPRHKRQALDALARQTGAAFTLIGDSGEHDPELYAAFVQAWPGRVERVLIRDVVGGERRAEVERLSGLLGKQGVAWGWLPGEEH</sequence>
<dbReference type="InterPro" id="IPR019236">
    <property type="entry name" value="APP1_cat"/>
</dbReference>
<feature type="chain" id="PRO_5016616283" evidence="1">
    <location>
        <begin position="24"/>
        <end position="303"/>
    </location>
</feature>
<dbReference type="Gene3D" id="3.40.50.1000">
    <property type="entry name" value="HAD superfamily/HAD-like"/>
    <property type="match status" value="1"/>
</dbReference>
<dbReference type="SUPFAM" id="SSF56784">
    <property type="entry name" value="HAD-like"/>
    <property type="match status" value="1"/>
</dbReference>
<keyword evidence="1" id="KW-0732">Signal</keyword>
<accession>A0A345IKY5</accession>
<dbReference type="Pfam" id="PF09949">
    <property type="entry name" value="APP1_cat"/>
    <property type="match status" value="1"/>
</dbReference>
<reference evidence="3 4" key="1">
    <citation type="submission" date="2018-07" db="EMBL/GenBank/DDBJ databases">
        <title>Complete Genome and Methylome Analysis of Deinococcus wulumuqiensis NEB 479.</title>
        <authorList>
            <person name="Fomenkov A."/>
            <person name="Luyten Y."/>
            <person name="Vincze T."/>
            <person name="Anton B.P."/>
            <person name="Clark T."/>
            <person name="Roberts R.J."/>
            <person name="Morgan R.D."/>
        </authorList>
    </citation>
    <scope>NUCLEOTIDE SEQUENCE [LARGE SCALE GENOMIC DNA]</scope>
    <source>
        <strain evidence="3 4">NEB 479</strain>
        <plasmid evidence="4">Plasmid pdrda</plasmid>
    </source>
</reference>